<dbReference type="Proteomes" id="UP000187203">
    <property type="component" value="Unassembled WGS sequence"/>
</dbReference>
<feature type="domain" description="RNase H type-1" evidence="1">
    <location>
        <begin position="35"/>
        <end position="115"/>
    </location>
</feature>
<dbReference type="EMBL" id="AWUE01021171">
    <property type="protein sequence ID" value="OMO63114.1"/>
    <property type="molecule type" value="Genomic_DNA"/>
</dbReference>
<dbReference type="GO" id="GO:0004523">
    <property type="term" value="F:RNA-DNA hybrid ribonuclease activity"/>
    <property type="evidence" value="ECO:0007669"/>
    <property type="project" value="InterPro"/>
</dbReference>
<dbReference type="OrthoDB" id="1002123at2759"/>
<organism evidence="2 3">
    <name type="scientific">Corchorus olitorius</name>
    <dbReference type="NCBI Taxonomy" id="93759"/>
    <lineage>
        <taxon>Eukaryota</taxon>
        <taxon>Viridiplantae</taxon>
        <taxon>Streptophyta</taxon>
        <taxon>Embryophyta</taxon>
        <taxon>Tracheophyta</taxon>
        <taxon>Spermatophyta</taxon>
        <taxon>Magnoliopsida</taxon>
        <taxon>eudicotyledons</taxon>
        <taxon>Gunneridae</taxon>
        <taxon>Pentapetalae</taxon>
        <taxon>rosids</taxon>
        <taxon>malvids</taxon>
        <taxon>Malvales</taxon>
        <taxon>Malvaceae</taxon>
        <taxon>Grewioideae</taxon>
        <taxon>Apeibeae</taxon>
        <taxon>Corchorus</taxon>
    </lineage>
</organism>
<proteinExistence type="predicted"/>
<dbReference type="InterPro" id="IPR002156">
    <property type="entry name" value="RNaseH_domain"/>
</dbReference>
<protein>
    <recommendedName>
        <fullName evidence="1">RNase H type-1 domain-containing protein</fullName>
    </recommendedName>
</protein>
<reference evidence="3" key="1">
    <citation type="submission" date="2013-09" db="EMBL/GenBank/DDBJ databases">
        <title>Corchorus olitorius genome sequencing.</title>
        <authorList>
            <person name="Alam M."/>
            <person name="Haque M.S."/>
            <person name="Islam M.S."/>
            <person name="Emdad E.M."/>
            <person name="Islam M.M."/>
            <person name="Ahmed B."/>
            <person name="Halim A."/>
            <person name="Hossen Q.M.M."/>
            <person name="Hossain M.Z."/>
            <person name="Ahmed R."/>
            <person name="Khan M.M."/>
            <person name="Islam R."/>
            <person name="Rashid M.M."/>
            <person name="Khan S.A."/>
            <person name="Rahman M.S."/>
            <person name="Alam M."/>
            <person name="Yahiya A.S."/>
            <person name="Khan M.S."/>
            <person name="Azam M.S."/>
            <person name="Haque T."/>
            <person name="Lashkar M.Z.H."/>
            <person name="Akhand A.I."/>
            <person name="Morshed G."/>
            <person name="Roy S."/>
            <person name="Uddin K.S."/>
            <person name="Rabeya T."/>
            <person name="Hossain A.S."/>
            <person name="Chowdhury A."/>
            <person name="Snigdha A.R."/>
            <person name="Mortoza M.S."/>
            <person name="Matin S.A."/>
            <person name="Hoque S.M.E."/>
            <person name="Islam M.K."/>
            <person name="Roy D.K."/>
            <person name="Haider R."/>
            <person name="Moosa M.M."/>
            <person name="Elias S.M."/>
            <person name="Hasan A.M."/>
            <person name="Jahan S."/>
            <person name="Shafiuddin M."/>
            <person name="Mahmood N."/>
            <person name="Shommy N.S."/>
        </authorList>
    </citation>
    <scope>NUCLEOTIDE SEQUENCE [LARGE SCALE GENOMIC DNA]</scope>
    <source>
        <strain evidence="3">cv. O-4</strain>
    </source>
</reference>
<accession>A0A1R3GYC4</accession>
<dbReference type="InterPro" id="IPR036397">
    <property type="entry name" value="RNaseH_sf"/>
</dbReference>
<name>A0A1R3GYC4_9ROSI</name>
<dbReference type="GO" id="GO:0003676">
    <property type="term" value="F:nucleic acid binding"/>
    <property type="evidence" value="ECO:0007669"/>
    <property type="project" value="InterPro"/>
</dbReference>
<dbReference type="PANTHER" id="PTHR33033">
    <property type="entry name" value="POLYNUCLEOTIDYL TRANSFERASE, RIBONUCLEASE H-LIKE SUPERFAMILY PROTEIN-RELATED"/>
    <property type="match status" value="1"/>
</dbReference>
<dbReference type="InterPro" id="IPR044730">
    <property type="entry name" value="RNase_H-like_dom_plant"/>
</dbReference>
<gene>
    <name evidence="2" type="ORF">COLO4_32709</name>
</gene>
<comment type="caution">
    <text evidence="2">The sequence shown here is derived from an EMBL/GenBank/DDBJ whole genome shotgun (WGS) entry which is preliminary data.</text>
</comment>
<dbReference type="Gene3D" id="3.30.420.10">
    <property type="entry name" value="Ribonuclease H-like superfamily/Ribonuclease H"/>
    <property type="match status" value="1"/>
</dbReference>
<dbReference type="SUPFAM" id="SSF53098">
    <property type="entry name" value="Ribonuclease H-like"/>
    <property type="match status" value="1"/>
</dbReference>
<dbReference type="InterPro" id="IPR012337">
    <property type="entry name" value="RNaseH-like_sf"/>
</dbReference>
<evidence type="ECO:0000259" key="1">
    <source>
        <dbReference type="PROSITE" id="PS50879"/>
    </source>
</evidence>
<sequence>MAQVFIDSLIREPQLASVPVVLKKRNHFGSWSKPPPGSLKFNVDGSAFGKHGPAGIGGVLRDEEGNTLVVFSKSIGVADSNFAEVMAIREAFIIFSVSKWCDSIMLIVESDSENA</sequence>
<dbReference type="CDD" id="cd06222">
    <property type="entry name" value="RNase_H_like"/>
    <property type="match status" value="1"/>
</dbReference>
<evidence type="ECO:0000313" key="2">
    <source>
        <dbReference type="EMBL" id="OMO63114.1"/>
    </source>
</evidence>
<keyword evidence="3" id="KW-1185">Reference proteome</keyword>
<dbReference type="AlphaFoldDB" id="A0A1R3GYC4"/>
<dbReference type="PROSITE" id="PS50879">
    <property type="entry name" value="RNASE_H_1"/>
    <property type="match status" value="1"/>
</dbReference>
<evidence type="ECO:0000313" key="3">
    <source>
        <dbReference type="Proteomes" id="UP000187203"/>
    </source>
</evidence>
<dbReference type="Pfam" id="PF13456">
    <property type="entry name" value="RVT_3"/>
    <property type="match status" value="1"/>
</dbReference>
<dbReference type="PANTHER" id="PTHR33033:SF118">
    <property type="entry name" value="OS02G0175302 PROTEIN"/>
    <property type="match status" value="1"/>
</dbReference>